<proteinExistence type="predicted"/>
<name>A0A816L175_BRANA</name>
<feature type="chain" id="PRO_5032514212" evidence="2">
    <location>
        <begin position="25"/>
        <end position="127"/>
    </location>
</feature>
<evidence type="ECO:0000256" key="2">
    <source>
        <dbReference type="SAM" id="SignalP"/>
    </source>
</evidence>
<gene>
    <name evidence="3" type="ORF">DARMORV10_C05P03600.1</name>
</gene>
<keyword evidence="1" id="KW-0812">Transmembrane</keyword>
<feature type="transmembrane region" description="Helical" evidence="1">
    <location>
        <begin position="83"/>
        <end position="105"/>
    </location>
</feature>
<accession>A0A816L175</accession>
<reference evidence="3" key="1">
    <citation type="submission" date="2021-01" db="EMBL/GenBank/DDBJ databases">
        <authorList>
            <consortium name="Genoscope - CEA"/>
            <person name="William W."/>
        </authorList>
    </citation>
    <scope>NUCLEOTIDE SEQUENCE</scope>
</reference>
<organism evidence="3">
    <name type="scientific">Brassica napus</name>
    <name type="common">Rape</name>
    <dbReference type="NCBI Taxonomy" id="3708"/>
    <lineage>
        <taxon>Eukaryota</taxon>
        <taxon>Viridiplantae</taxon>
        <taxon>Streptophyta</taxon>
        <taxon>Embryophyta</taxon>
        <taxon>Tracheophyta</taxon>
        <taxon>Spermatophyta</taxon>
        <taxon>Magnoliopsida</taxon>
        <taxon>eudicotyledons</taxon>
        <taxon>Gunneridae</taxon>
        <taxon>Pentapetalae</taxon>
        <taxon>rosids</taxon>
        <taxon>malvids</taxon>
        <taxon>Brassicales</taxon>
        <taxon>Brassicaceae</taxon>
        <taxon>Brassiceae</taxon>
        <taxon>Brassica</taxon>
    </lineage>
</organism>
<evidence type="ECO:0000256" key="1">
    <source>
        <dbReference type="SAM" id="Phobius"/>
    </source>
</evidence>
<dbReference type="EMBL" id="HG994369">
    <property type="protein sequence ID" value="CAF1923808.1"/>
    <property type="molecule type" value="Genomic_DNA"/>
</dbReference>
<sequence>MGGKLARAELLTGLGFLLWQLVSSTTRLPHDCWARGGSSLVILSHNKWCTRSWVGWLEAAIFNCPFQKTASLVQSLPRAAGEILLGLVSWLEIVILCACCGFWVLRSCKSRVFQGLRASFSPVARGN</sequence>
<keyword evidence="1" id="KW-1133">Transmembrane helix</keyword>
<dbReference type="AlphaFoldDB" id="A0A816L175"/>
<protein>
    <submittedName>
        <fullName evidence="3">(rape) hypothetical protein</fullName>
    </submittedName>
</protein>
<feature type="signal peptide" evidence="2">
    <location>
        <begin position="1"/>
        <end position="24"/>
    </location>
</feature>
<evidence type="ECO:0000313" key="3">
    <source>
        <dbReference type="EMBL" id="CAF1923808.1"/>
    </source>
</evidence>
<dbReference type="Proteomes" id="UP001295469">
    <property type="component" value="Chromosome C05"/>
</dbReference>
<keyword evidence="1" id="KW-0472">Membrane</keyword>
<keyword evidence="2" id="KW-0732">Signal</keyword>